<gene>
    <name evidence="4" type="primary">NUDT8_0</name>
    <name evidence="4" type="ORF">g.32044</name>
</gene>
<dbReference type="Pfam" id="PF00293">
    <property type="entry name" value="NUDIX"/>
    <property type="match status" value="1"/>
</dbReference>
<dbReference type="FunFam" id="3.90.79.10:FF:000015">
    <property type="entry name" value="Nudix hydrolase 8"/>
    <property type="match status" value="1"/>
</dbReference>
<organism evidence="4">
    <name type="scientific">Zeugodacus cucurbitae</name>
    <name type="common">Melon fruit fly</name>
    <name type="synonym">Bactrocera cucurbitae</name>
    <dbReference type="NCBI Taxonomy" id="28588"/>
    <lineage>
        <taxon>Eukaryota</taxon>
        <taxon>Metazoa</taxon>
        <taxon>Ecdysozoa</taxon>
        <taxon>Arthropoda</taxon>
        <taxon>Hexapoda</taxon>
        <taxon>Insecta</taxon>
        <taxon>Pterygota</taxon>
        <taxon>Neoptera</taxon>
        <taxon>Endopterygota</taxon>
        <taxon>Diptera</taxon>
        <taxon>Brachycera</taxon>
        <taxon>Muscomorpha</taxon>
        <taxon>Tephritoidea</taxon>
        <taxon>Tephritidae</taxon>
        <taxon>Zeugodacus</taxon>
        <taxon>Zeugodacus</taxon>
    </lineage>
</organism>
<evidence type="ECO:0000256" key="2">
    <source>
        <dbReference type="ARBA" id="ARBA00022801"/>
    </source>
</evidence>
<dbReference type="PROSITE" id="PS51462">
    <property type="entry name" value="NUDIX"/>
    <property type="match status" value="1"/>
</dbReference>
<dbReference type="PRINTS" id="PR00502">
    <property type="entry name" value="NUDIXFAMILY"/>
</dbReference>
<dbReference type="PRINTS" id="PR01356">
    <property type="entry name" value="GFGPROTEIN"/>
</dbReference>
<dbReference type="EMBL" id="GBXI01009653">
    <property type="protein sequence ID" value="JAD04639.1"/>
    <property type="molecule type" value="Transcribed_RNA"/>
</dbReference>
<keyword evidence="2 4" id="KW-0378">Hydrolase</keyword>
<dbReference type="SUPFAM" id="SSF55811">
    <property type="entry name" value="Nudix"/>
    <property type="match status" value="1"/>
</dbReference>
<dbReference type="InterPro" id="IPR020476">
    <property type="entry name" value="Nudix_hydrolase"/>
</dbReference>
<evidence type="ECO:0000259" key="3">
    <source>
        <dbReference type="PROSITE" id="PS51462"/>
    </source>
</evidence>
<dbReference type="InterPro" id="IPR020084">
    <property type="entry name" value="NUDIX_hydrolase_CS"/>
</dbReference>
<dbReference type="Gene3D" id="3.40.630.30">
    <property type="match status" value="1"/>
</dbReference>
<name>A0A0A1X000_ZEUCU</name>
<dbReference type="PANTHER" id="PTHR13994">
    <property type="entry name" value="NUDIX HYDROLASE RELATED"/>
    <property type="match status" value="1"/>
</dbReference>
<dbReference type="Gene3D" id="3.90.79.10">
    <property type="entry name" value="Nucleoside Triphosphate Pyrophosphohydrolase"/>
    <property type="match status" value="1"/>
</dbReference>
<dbReference type="AlphaFoldDB" id="A0A0A1X000"/>
<reference evidence="4" key="1">
    <citation type="submission" date="2014-11" db="EMBL/GenBank/DDBJ databases">
        <authorList>
            <person name="Geib S."/>
        </authorList>
    </citation>
    <scope>NUCLEOTIDE SEQUENCE</scope>
</reference>
<accession>A0A0A1X000</accession>
<sequence>MATLVHNRLPTVYNCQTWSKLIHSTAVSMQIKKHCQLITAISIHTTRQSESAAYIRSRTSSQVHTMLLPTSVNLLSPPLATALSSLRLLAPTPLLLCNRNFSTRNKKICTIDSSYREQSKNCCFNYVVSSHSHLQQPIQLLSACQRVQKRTQTRFISTTSKFFKQDSGGKVMEVPEGVFCGSVDRFNGVLVDSAKEYDEATDFEKKLQKSLDHWTSIKRRAIWFTLQKEHAAWVPHLAKAGFVFHHVDTTSTSLVMYRWLPTDEAANIPTFCHTMLGVGGLVVNDKDEVLVVSDRYALIANSWKLPGGYVEPGEEIVTAAIREVKEETGIDCEFRTVISIRHSHGGNFGSSDMYVVVALKPLNHEVRKCEREIARAQWMPVTEYLQHPDVHETNRHFMRTYLDYNKRNIRFAYERAQHRVLKREYTLYYMKPIEEKNEC</sequence>
<feature type="domain" description="Nudix hydrolase" evidence="3">
    <location>
        <begin position="273"/>
        <end position="403"/>
    </location>
</feature>
<evidence type="ECO:0000313" key="4">
    <source>
        <dbReference type="EMBL" id="JAD04639.1"/>
    </source>
</evidence>
<evidence type="ECO:0000256" key="1">
    <source>
        <dbReference type="ARBA" id="ARBA00005582"/>
    </source>
</evidence>
<dbReference type="PROSITE" id="PS00893">
    <property type="entry name" value="NUDIX_BOX"/>
    <property type="match status" value="1"/>
</dbReference>
<dbReference type="Pfam" id="PF18290">
    <property type="entry name" value="Nudix_hydro"/>
    <property type="match status" value="1"/>
</dbReference>
<proteinExistence type="inferred from homology"/>
<dbReference type="OrthoDB" id="447842at2759"/>
<dbReference type="InterPro" id="IPR000086">
    <property type="entry name" value="NUDIX_hydrolase_dom"/>
</dbReference>
<dbReference type="PANTHER" id="PTHR13994:SF13">
    <property type="entry name" value="FI03680P"/>
    <property type="match status" value="1"/>
</dbReference>
<dbReference type="CDD" id="cd04670">
    <property type="entry name" value="NUDIX_ASFGF2_Nudt6"/>
    <property type="match status" value="1"/>
</dbReference>
<dbReference type="InterPro" id="IPR003293">
    <property type="entry name" value="Nudix_hydrolase6-like"/>
</dbReference>
<dbReference type="InterPro" id="IPR040618">
    <property type="entry name" value="Pre-Nudix"/>
</dbReference>
<comment type="similarity">
    <text evidence="1">Belongs to the Nudix hydrolase family.</text>
</comment>
<dbReference type="GO" id="GO:0047631">
    <property type="term" value="F:ADP-ribose diphosphatase activity"/>
    <property type="evidence" value="ECO:0007669"/>
    <property type="project" value="TreeGrafter"/>
</dbReference>
<protein>
    <submittedName>
        <fullName evidence="4">Nudix hydrolase 8</fullName>
    </submittedName>
</protein>
<dbReference type="GO" id="GO:0035529">
    <property type="term" value="F:NADH pyrophosphatase activity"/>
    <property type="evidence" value="ECO:0007669"/>
    <property type="project" value="TreeGrafter"/>
</dbReference>
<reference evidence="4" key="2">
    <citation type="journal article" date="2015" name="Gigascience">
        <title>Reconstructing a comprehensive transcriptome assembly of a white-pupal translocated strain of the pest fruit fly Bactrocera cucurbitae.</title>
        <authorList>
            <person name="Sim S.B."/>
            <person name="Calla B."/>
            <person name="Hall B."/>
            <person name="DeRego T."/>
            <person name="Geib S.M."/>
        </authorList>
    </citation>
    <scope>NUCLEOTIDE SEQUENCE</scope>
</reference>
<dbReference type="InterPro" id="IPR015797">
    <property type="entry name" value="NUDIX_hydrolase-like_dom_sf"/>
</dbReference>
<dbReference type="GO" id="GO:0051287">
    <property type="term" value="F:NAD binding"/>
    <property type="evidence" value="ECO:0007669"/>
    <property type="project" value="TreeGrafter"/>
</dbReference>